<organism evidence="7 8">
    <name type="scientific">candidate division GN15 bacterium</name>
    <dbReference type="NCBI Taxonomy" id="2072418"/>
    <lineage>
        <taxon>Bacteria</taxon>
        <taxon>candidate division GN15</taxon>
    </lineage>
</organism>
<keyword evidence="3 6" id="KW-0812">Transmembrane</keyword>
<feature type="transmembrane region" description="Helical" evidence="6">
    <location>
        <begin position="115"/>
        <end position="137"/>
    </location>
</feature>
<proteinExistence type="predicted"/>
<feature type="transmembrane region" description="Helical" evidence="6">
    <location>
        <begin position="302"/>
        <end position="321"/>
    </location>
</feature>
<protein>
    <submittedName>
        <fullName evidence="7">Peptide transporter</fullName>
    </submittedName>
</protein>
<feature type="transmembrane region" description="Helical" evidence="6">
    <location>
        <begin position="72"/>
        <end position="95"/>
    </location>
</feature>
<evidence type="ECO:0000313" key="8">
    <source>
        <dbReference type="Proteomes" id="UP000250918"/>
    </source>
</evidence>
<accession>A0A855X1G4</accession>
<dbReference type="PANTHER" id="PTHR31645:SF0">
    <property type="entry name" value="OLIGOPEPTIDE TRANSPORTER YGL114W-RELATED"/>
    <property type="match status" value="1"/>
</dbReference>
<feature type="transmembrane region" description="Helical" evidence="6">
    <location>
        <begin position="245"/>
        <end position="266"/>
    </location>
</feature>
<evidence type="ECO:0000256" key="4">
    <source>
        <dbReference type="ARBA" id="ARBA00022989"/>
    </source>
</evidence>
<feature type="transmembrane region" description="Helical" evidence="6">
    <location>
        <begin position="379"/>
        <end position="397"/>
    </location>
</feature>
<evidence type="ECO:0000256" key="1">
    <source>
        <dbReference type="ARBA" id="ARBA00004141"/>
    </source>
</evidence>
<sequence length="624" mass="66029">MSENTAPQADPGIPSQEEMLAVPAHQRDTHWYNKYYRGDQMRQLTFRAVAMGAVLGMIMSVSNLYVGLKIGWGFGVAITSCILSFSIWKFFRALVPRFFTSDMSILENNCMQSTASSAGAAIVSPMVATIPAFLIITGHNVPPLALVFFIFFTASLGVFMAIPMKRQMINVEQLKFPSGIVAASTLRSLYAKGSEAVSQAKSLGTAGLFAAVLKWFTGGKLPFAVPESIAIPGTQMGLPLANWTIGFDVSLLMIAAGAFIGLQVGWSMLLGALINYCYMAPYAVSHGAIDISRIGFGPIARWSVWTGVPIMVVPTLLAFFLQWKTIVRAITGFKSSRGASAGEDPLAAIEVPVSWFAWGVGLTGIGCIVVMSVAFGTAWWMGIIAVVLSFFLCLVACRASGETDINPIGAMGKITQLLFGVISPGDATTNLMTAGVTAGTASNSADLLGDLKSGYLLGANPRQQFLAQYFGVFFGVLASVPVYYLLVPDASVLGTKWAAPAAQTWSAVALLLSKGFGQLHYTAKWGLLIGSAIGIIIYLLPKVLPAKARKFVPSAFGLSLGMIVPFSNSLGVFIGAVLGVLFAKWKSELADKYTYPVCSGAIAGESIMGIVIAALTVAGVLSGN</sequence>
<feature type="transmembrane region" description="Helical" evidence="6">
    <location>
        <begin position="525"/>
        <end position="544"/>
    </location>
</feature>
<feature type="transmembrane region" description="Helical" evidence="6">
    <location>
        <begin position="355"/>
        <end position="373"/>
    </location>
</feature>
<evidence type="ECO:0000256" key="5">
    <source>
        <dbReference type="ARBA" id="ARBA00023136"/>
    </source>
</evidence>
<feature type="transmembrane region" description="Helical" evidence="6">
    <location>
        <begin position="143"/>
        <end position="162"/>
    </location>
</feature>
<feature type="transmembrane region" description="Helical" evidence="6">
    <location>
        <begin position="556"/>
        <end position="583"/>
    </location>
</feature>
<reference evidence="7 8" key="1">
    <citation type="journal article" date="2018" name="ISME J.">
        <title>A methanotrophic archaeon couples anaerobic oxidation of methane to Fe(III) reduction.</title>
        <authorList>
            <person name="Cai C."/>
            <person name="Leu A.O."/>
            <person name="Xie G.J."/>
            <person name="Guo J."/>
            <person name="Feng Y."/>
            <person name="Zhao J.X."/>
            <person name="Tyson G.W."/>
            <person name="Yuan Z."/>
            <person name="Hu S."/>
        </authorList>
    </citation>
    <scope>NUCLEOTIDE SEQUENCE [LARGE SCALE GENOMIC DNA]</scope>
    <source>
        <strain evidence="7">FeB_12</strain>
    </source>
</reference>
<evidence type="ECO:0000256" key="3">
    <source>
        <dbReference type="ARBA" id="ARBA00022692"/>
    </source>
</evidence>
<dbReference type="Pfam" id="PF03169">
    <property type="entry name" value="OPT"/>
    <property type="match status" value="1"/>
</dbReference>
<dbReference type="GO" id="GO:0016020">
    <property type="term" value="C:membrane"/>
    <property type="evidence" value="ECO:0007669"/>
    <property type="project" value="UniProtKB-SubCell"/>
</dbReference>
<dbReference type="PANTHER" id="PTHR31645">
    <property type="entry name" value="OLIGOPEPTIDE TRANSPORTER YGL114W-RELATED"/>
    <property type="match status" value="1"/>
</dbReference>
<keyword evidence="5 6" id="KW-0472">Membrane</keyword>
<dbReference type="NCBIfam" id="TIGR00728">
    <property type="entry name" value="OPT_sfam"/>
    <property type="match status" value="1"/>
</dbReference>
<keyword evidence="2" id="KW-0813">Transport</keyword>
<dbReference type="EMBL" id="PQAP01000066">
    <property type="protein sequence ID" value="PWB73055.1"/>
    <property type="molecule type" value="Genomic_DNA"/>
</dbReference>
<dbReference type="Proteomes" id="UP000250918">
    <property type="component" value="Unassembled WGS sequence"/>
</dbReference>
<feature type="transmembrane region" description="Helical" evidence="6">
    <location>
        <begin position="595"/>
        <end position="621"/>
    </location>
</feature>
<feature type="transmembrane region" description="Helical" evidence="6">
    <location>
        <begin position="465"/>
        <end position="485"/>
    </location>
</feature>
<dbReference type="AlphaFoldDB" id="A0A855X1G4"/>
<evidence type="ECO:0000256" key="6">
    <source>
        <dbReference type="SAM" id="Phobius"/>
    </source>
</evidence>
<name>A0A855X1G4_9BACT</name>
<comment type="caution">
    <text evidence="7">The sequence shown here is derived from an EMBL/GenBank/DDBJ whole genome shotgun (WGS) entry which is preliminary data.</text>
</comment>
<feature type="transmembrane region" description="Helical" evidence="6">
    <location>
        <begin position="44"/>
        <end position="66"/>
    </location>
</feature>
<dbReference type="InterPro" id="IPR004813">
    <property type="entry name" value="OPT"/>
</dbReference>
<dbReference type="GO" id="GO:0035673">
    <property type="term" value="F:oligopeptide transmembrane transporter activity"/>
    <property type="evidence" value="ECO:0007669"/>
    <property type="project" value="InterPro"/>
</dbReference>
<evidence type="ECO:0000256" key="2">
    <source>
        <dbReference type="ARBA" id="ARBA00022448"/>
    </source>
</evidence>
<evidence type="ECO:0000313" key="7">
    <source>
        <dbReference type="EMBL" id="PWB73055.1"/>
    </source>
</evidence>
<dbReference type="InterPro" id="IPR045035">
    <property type="entry name" value="YSL-like"/>
</dbReference>
<comment type="subcellular location">
    <subcellularLocation>
        <location evidence="1">Membrane</location>
        <topology evidence="1">Multi-pass membrane protein</topology>
    </subcellularLocation>
</comment>
<keyword evidence="4 6" id="KW-1133">Transmembrane helix</keyword>
<gene>
    <name evidence="7" type="ORF">C3F09_05775</name>
</gene>